<reference evidence="4 5" key="1">
    <citation type="submission" date="2016-11" db="EMBL/GenBank/DDBJ databases">
        <authorList>
            <person name="Jaros S."/>
            <person name="Januszkiewicz K."/>
            <person name="Wedrychowicz H."/>
        </authorList>
    </citation>
    <scope>NUCLEOTIDE SEQUENCE [LARGE SCALE GENOMIC DNA]</scope>
    <source>
        <strain evidence="4 5">DSM 28715</strain>
    </source>
</reference>
<dbReference type="Proteomes" id="UP000184074">
    <property type="component" value="Unassembled WGS sequence"/>
</dbReference>
<accession>A0A1M5MBW0</accession>
<comment type="similarity">
    <text evidence="1">Belongs to the non-flavoprotein flavin reductase family.</text>
</comment>
<organism evidence="4 5">
    <name type="scientific">Cognatiyoonia sediminum</name>
    <dbReference type="NCBI Taxonomy" id="1508389"/>
    <lineage>
        <taxon>Bacteria</taxon>
        <taxon>Pseudomonadati</taxon>
        <taxon>Pseudomonadota</taxon>
        <taxon>Alphaproteobacteria</taxon>
        <taxon>Rhodobacterales</taxon>
        <taxon>Paracoccaceae</taxon>
        <taxon>Cognatiyoonia</taxon>
    </lineage>
</organism>
<protein>
    <submittedName>
        <fullName evidence="4">NADH-FMN oxidoreductase RutF, flavin reductase (DIM6/NTAB) family</fullName>
    </submittedName>
</protein>
<keyword evidence="5" id="KW-1185">Reference proteome</keyword>
<dbReference type="GO" id="GO:0010181">
    <property type="term" value="F:FMN binding"/>
    <property type="evidence" value="ECO:0007669"/>
    <property type="project" value="InterPro"/>
</dbReference>
<feature type="domain" description="Flavin reductase like" evidence="3">
    <location>
        <begin position="13"/>
        <end position="156"/>
    </location>
</feature>
<dbReference type="InterPro" id="IPR002563">
    <property type="entry name" value="Flavin_Rdtase-like_dom"/>
</dbReference>
<evidence type="ECO:0000259" key="3">
    <source>
        <dbReference type="SMART" id="SM00903"/>
    </source>
</evidence>
<proteinExistence type="inferred from homology"/>
<gene>
    <name evidence="4" type="ORF">SAMN05444003_0750</name>
</gene>
<dbReference type="InterPro" id="IPR012349">
    <property type="entry name" value="Split_barrel_FMN-bd"/>
</dbReference>
<dbReference type="GO" id="GO:0042602">
    <property type="term" value="F:riboflavin reductase (NADPH) activity"/>
    <property type="evidence" value="ECO:0007669"/>
    <property type="project" value="TreeGrafter"/>
</dbReference>
<keyword evidence="2" id="KW-0560">Oxidoreductase</keyword>
<dbReference type="STRING" id="1508389.SAMN05444003_0750"/>
<dbReference type="AlphaFoldDB" id="A0A1M5MBW0"/>
<evidence type="ECO:0000256" key="2">
    <source>
        <dbReference type="ARBA" id="ARBA00023002"/>
    </source>
</evidence>
<dbReference type="PANTHER" id="PTHR30466">
    <property type="entry name" value="FLAVIN REDUCTASE"/>
    <property type="match status" value="1"/>
</dbReference>
<evidence type="ECO:0000256" key="1">
    <source>
        <dbReference type="ARBA" id="ARBA00008898"/>
    </source>
</evidence>
<dbReference type="SMART" id="SM00903">
    <property type="entry name" value="Flavin_Reduct"/>
    <property type="match status" value="1"/>
</dbReference>
<dbReference type="OrthoDB" id="9792858at2"/>
<dbReference type="Gene3D" id="2.30.110.10">
    <property type="entry name" value="Electron Transport, Fmn-binding Protein, Chain A"/>
    <property type="match status" value="1"/>
</dbReference>
<dbReference type="RefSeq" id="WP_072899409.1">
    <property type="nucleotide sequence ID" value="NZ_FQXB01000001.1"/>
</dbReference>
<dbReference type="InterPro" id="IPR050268">
    <property type="entry name" value="NADH-dep_flavin_reductase"/>
</dbReference>
<dbReference type="Pfam" id="PF01613">
    <property type="entry name" value="Flavin_Reduct"/>
    <property type="match status" value="1"/>
</dbReference>
<evidence type="ECO:0000313" key="5">
    <source>
        <dbReference type="Proteomes" id="UP000184074"/>
    </source>
</evidence>
<dbReference type="SUPFAM" id="SSF50475">
    <property type="entry name" value="FMN-binding split barrel"/>
    <property type="match status" value="1"/>
</dbReference>
<name>A0A1M5MBW0_9RHOB</name>
<sequence length="305" mass="33223">MTHLDTRVLRNAFGSFMTGVTVITTRDANDTPLGFTANSFSSVSLDPPLLLFCPGKFLSSYKAFATFEHFAVNVLAEGQEDVSNTFASYNGDRFARVPHQLDANAMPLIDGATAQFSCTTHDVLDAGDHCVLIGRVDTFQHQDKAGLGYAGGKYFSLGLERQVADTADKQAVCGALIEVDGKILLEQVSEGFQPPHIRTTGRSNLRKTLHQALDDKGISVSLGAAYSVFDDATTHYSYILATASKLPQDNPFFAVPAQELSTLTYTTQPIADMMQRYAVEAETRDFALYLGDDRQGETHALSERS</sequence>
<dbReference type="EMBL" id="FQXB01000001">
    <property type="protein sequence ID" value="SHG74790.1"/>
    <property type="molecule type" value="Genomic_DNA"/>
</dbReference>
<dbReference type="Gene3D" id="3.90.79.10">
    <property type="entry name" value="Nucleoside Triphosphate Pyrophosphohydrolase"/>
    <property type="match status" value="1"/>
</dbReference>
<dbReference type="PANTHER" id="PTHR30466:SF11">
    <property type="entry name" value="FLAVIN-DEPENDENT MONOOXYGENASE, REDUCTASE SUBUNIT HSAB"/>
    <property type="match status" value="1"/>
</dbReference>
<evidence type="ECO:0000313" key="4">
    <source>
        <dbReference type="EMBL" id="SHG74790.1"/>
    </source>
</evidence>